<proteinExistence type="predicted"/>
<comment type="caution">
    <text evidence="2">The sequence shown here is derived from an EMBL/GenBank/DDBJ whole genome shotgun (WGS) entry which is preliminary data.</text>
</comment>
<feature type="region of interest" description="Disordered" evidence="1">
    <location>
        <begin position="1"/>
        <end position="20"/>
    </location>
</feature>
<evidence type="ECO:0000256" key="1">
    <source>
        <dbReference type="SAM" id="MobiDB-lite"/>
    </source>
</evidence>
<dbReference type="EMBL" id="QJNS01000507">
    <property type="protein sequence ID" value="RYO77044.1"/>
    <property type="molecule type" value="Genomic_DNA"/>
</dbReference>
<reference evidence="2 3" key="1">
    <citation type="submission" date="2018-06" db="EMBL/GenBank/DDBJ databases">
        <title>Complete Genomes of Monosporascus.</title>
        <authorList>
            <person name="Robinson A.J."/>
            <person name="Natvig D.O."/>
        </authorList>
    </citation>
    <scope>NUCLEOTIDE SEQUENCE [LARGE SCALE GENOMIC DNA]</scope>
    <source>
        <strain evidence="2 3">CBS 609.92</strain>
    </source>
</reference>
<evidence type="ECO:0000313" key="2">
    <source>
        <dbReference type="EMBL" id="RYO77044.1"/>
    </source>
</evidence>
<name>A0ABY0GT58_9PEZI</name>
<protein>
    <submittedName>
        <fullName evidence="2">Uncharacterized protein</fullName>
    </submittedName>
</protein>
<sequence length="135" mass="13788">MRSSAPGSGDAVDASSSRPRRAPALVRLLLARSSSRPKSMSLPSSPAPSPLPLLLLVLLPGGAALTAASLDGDDAGAQARERLAVLLAGREAEPLLGAVRQLQPYGAPYQQAGADEGAGPRCEVAEGPVRVTMRQ</sequence>
<keyword evidence="3" id="KW-1185">Reference proteome</keyword>
<gene>
    <name evidence="2" type="ORF">DL762_009521</name>
</gene>
<evidence type="ECO:0000313" key="3">
    <source>
        <dbReference type="Proteomes" id="UP000294003"/>
    </source>
</evidence>
<dbReference type="Proteomes" id="UP000294003">
    <property type="component" value="Unassembled WGS sequence"/>
</dbReference>
<organism evidence="2 3">
    <name type="scientific">Monosporascus cannonballus</name>
    <dbReference type="NCBI Taxonomy" id="155416"/>
    <lineage>
        <taxon>Eukaryota</taxon>
        <taxon>Fungi</taxon>
        <taxon>Dikarya</taxon>
        <taxon>Ascomycota</taxon>
        <taxon>Pezizomycotina</taxon>
        <taxon>Sordariomycetes</taxon>
        <taxon>Xylariomycetidae</taxon>
        <taxon>Xylariales</taxon>
        <taxon>Xylariales incertae sedis</taxon>
        <taxon>Monosporascus</taxon>
    </lineage>
</organism>
<accession>A0ABY0GT58</accession>